<protein>
    <recommendedName>
        <fullName evidence="6 7">Large ribosomal subunit protein bL9</fullName>
    </recommendedName>
</protein>
<dbReference type="NCBIfam" id="TIGR00158">
    <property type="entry name" value="L9"/>
    <property type="match status" value="1"/>
</dbReference>
<dbReference type="GO" id="GO:0005840">
    <property type="term" value="C:ribosome"/>
    <property type="evidence" value="ECO:0007669"/>
    <property type="project" value="UniProtKB-KW"/>
</dbReference>
<evidence type="ECO:0000256" key="4">
    <source>
        <dbReference type="ARBA" id="ARBA00022980"/>
    </source>
</evidence>
<evidence type="ECO:0000313" key="10">
    <source>
        <dbReference type="EMBL" id="PWN57163.1"/>
    </source>
</evidence>
<dbReference type="GO" id="GO:0006412">
    <property type="term" value="P:translation"/>
    <property type="evidence" value="ECO:0007669"/>
    <property type="project" value="UniProtKB-UniRule"/>
</dbReference>
<dbReference type="Gene3D" id="3.40.5.10">
    <property type="entry name" value="Ribosomal protein L9, N-terminal domain"/>
    <property type="match status" value="1"/>
</dbReference>
<evidence type="ECO:0000256" key="8">
    <source>
        <dbReference type="SAM" id="Coils"/>
    </source>
</evidence>
<comment type="function">
    <text evidence="7">Binds to the 23S rRNA.</text>
</comment>
<dbReference type="Pfam" id="PF01281">
    <property type="entry name" value="Ribosomal_L9_N"/>
    <property type="match status" value="1"/>
</dbReference>
<comment type="similarity">
    <text evidence="1 7">Belongs to the bacterial ribosomal protein bL9 family.</text>
</comment>
<dbReference type="GO" id="GO:1990904">
    <property type="term" value="C:ribonucleoprotein complex"/>
    <property type="evidence" value="ECO:0007669"/>
    <property type="project" value="UniProtKB-KW"/>
</dbReference>
<evidence type="ECO:0000256" key="6">
    <source>
        <dbReference type="ARBA" id="ARBA00035292"/>
    </source>
</evidence>
<evidence type="ECO:0000313" key="11">
    <source>
        <dbReference type="Proteomes" id="UP000251800"/>
    </source>
</evidence>
<keyword evidence="4 7" id="KW-0689">Ribosomal protein</keyword>
<dbReference type="GO" id="GO:0019843">
    <property type="term" value="F:rRNA binding"/>
    <property type="evidence" value="ECO:0007669"/>
    <property type="project" value="UniProtKB-UniRule"/>
</dbReference>
<feature type="domain" description="Ribosomal protein L9" evidence="9">
    <location>
        <begin position="13"/>
        <end position="40"/>
    </location>
</feature>
<dbReference type="EMBL" id="QEQK01000003">
    <property type="protein sequence ID" value="PWN57163.1"/>
    <property type="molecule type" value="Genomic_DNA"/>
</dbReference>
<evidence type="ECO:0000256" key="3">
    <source>
        <dbReference type="ARBA" id="ARBA00022884"/>
    </source>
</evidence>
<dbReference type="SUPFAM" id="SSF55653">
    <property type="entry name" value="Ribosomal protein L9 C-domain"/>
    <property type="match status" value="1"/>
</dbReference>
<dbReference type="SUPFAM" id="SSF55658">
    <property type="entry name" value="L9 N-domain-like"/>
    <property type="match status" value="1"/>
</dbReference>
<comment type="caution">
    <text evidence="10">The sequence shown here is derived from an EMBL/GenBank/DDBJ whole genome shotgun (WGS) entry which is preliminary data.</text>
</comment>
<dbReference type="Pfam" id="PF03948">
    <property type="entry name" value="Ribosomal_L9_C"/>
    <property type="match status" value="1"/>
</dbReference>
<evidence type="ECO:0000256" key="2">
    <source>
        <dbReference type="ARBA" id="ARBA00022730"/>
    </source>
</evidence>
<proteinExistence type="inferred from homology"/>
<evidence type="ECO:0000259" key="9">
    <source>
        <dbReference type="PROSITE" id="PS00651"/>
    </source>
</evidence>
<dbReference type="InterPro" id="IPR036935">
    <property type="entry name" value="Ribosomal_bL9_N_sf"/>
</dbReference>
<feature type="coiled-coil region" evidence="8">
    <location>
        <begin position="37"/>
        <end position="64"/>
    </location>
</feature>
<keyword evidence="11" id="KW-1185">Reference proteome</keyword>
<keyword evidence="8" id="KW-0175">Coiled coil</keyword>
<dbReference type="RefSeq" id="WP_109719243.1">
    <property type="nucleotide sequence ID" value="NZ_QEQK01000003.1"/>
</dbReference>
<dbReference type="InterPro" id="IPR036791">
    <property type="entry name" value="Ribosomal_bL9_C_sf"/>
</dbReference>
<dbReference type="PANTHER" id="PTHR21368">
    <property type="entry name" value="50S RIBOSOMAL PROTEIN L9"/>
    <property type="match status" value="1"/>
</dbReference>
<reference evidence="10 11" key="1">
    <citation type="submission" date="2018-05" db="EMBL/GenBank/DDBJ databases">
        <title>Abyssibacter profundi OUC007T gen. nov., sp. nov, a marine bacterium isolated from seawater of the Mariana Trench.</title>
        <authorList>
            <person name="Zhou S."/>
        </authorList>
    </citation>
    <scope>NUCLEOTIDE SEQUENCE [LARGE SCALE GENOMIC DNA]</scope>
    <source>
        <strain evidence="10 11">OUC007</strain>
    </source>
</reference>
<dbReference type="Gene3D" id="3.10.430.100">
    <property type="entry name" value="Ribosomal protein L9, C-terminal domain"/>
    <property type="match status" value="1"/>
</dbReference>
<dbReference type="OrthoDB" id="9788336at2"/>
<dbReference type="InterPro" id="IPR000244">
    <property type="entry name" value="Ribosomal_bL9"/>
</dbReference>
<dbReference type="InterPro" id="IPR009027">
    <property type="entry name" value="Ribosomal_bL9/RNase_H1_N"/>
</dbReference>
<evidence type="ECO:0000256" key="7">
    <source>
        <dbReference type="HAMAP-Rule" id="MF_00503"/>
    </source>
</evidence>
<name>A0A363UNZ7_9GAMM</name>
<gene>
    <name evidence="7" type="primary">rplI</name>
    <name evidence="10" type="ORF">DEH80_04350</name>
</gene>
<dbReference type="InterPro" id="IPR020070">
    <property type="entry name" value="Ribosomal_bL9_N"/>
</dbReference>
<dbReference type="Proteomes" id="UP000251800">
    <property type="component" value="Unassembled WGS sequence"/>
</dbReference>
<dbReference type="HAMAP" id="MF_00503">
    <property type="entry name" value="Ribosomal_bL9"/>
    <property type="match status" value="1"/>
</dbReference>
<organism evidence="10 11">
    <name type="scientific">Abyssibacter profundi</name>
    <dbReference type="NCBI Taxonomy" id="2182787"/>
    <lineage>
        <taxon>Bacteria</taxon>
        <taxon>Pseudomonadati</taxon>
        <taxon>Pseudomonadota</taxon>
        <taxon>Gammaproteobacteria</taxon>
        <taxon>Chromatiales</taxon>
        <taxon>Oceanococcaceae</taxon>
        <taxon>Abyssibacter</taxon>
    </lineage>
</organism>
<dbReference type="PROSITE" id="PS00651">
    <property type="entry name" value="RIBOSOMAL_L9"/>
    <property type="match status" value="1"/>
</dbReference>
<evidence type="ECO:0000256" key="5">
    <source>
        <dbReference type="ARBA" id="ARBA00023274"/>
    </source>
</evidence>
<dbReference type="AlphaFoldDB" id="A0A363UNZ7"/>
<keyword evidence="3 7" id="KW-0694">RNA-binding</keyword>
<evidence type="ECO:0000256" key="1">
    <source>
        <dbReference type="ARBA" id="ARBA00010605"/>
    </source>
</evidence>
<sequence length="149" mass="15886">MEVILLDRIQNLGDIGDTVRVKPGYGRNYLLPQGKALRATKDNLEVFEARKAELLKKVAESEAAAKARAEAIAGLGSLTLTSRASDEGKLYGSIGPREVAEAITEAGVTVDKGEVVMPDGPIRATGEHEVVIHLYATLEATMTVVVEAE</sequence>
<dbReference type="GO" id="GO:0003735">
    <property type="term" value="F:structural constituent of ribosome"/>
    <property type="evidence" value="ECO:0007669"/>
    <property type="project" value="InterPro"/>
</dbReference>
<accession>A0A363UNZ7</accession>
<keyword evidence="2 7" id="KW-0699">rRNA-binding</keyword>
<dbReference type="InterPro" id="IPR020594">
    <property type="entry name" value="Ribosomal_bL9_bac/chp"/>
</dbReference>
<dbReference type="InterPro" id="IPR020069">
    <property type="entry name" value="Ribosomal_bL9_C"/>
</dbReference>
<keyword evidence="5 7" id="KW-0687">Ribonucleoprotein</keyword>